<evidence type="ECO:0000256" key="10">
    <source>
        <dbReference type="ARBA" id="ARBA00023136"/>
    </source>
</evidence>
<keyword evidence="8 11" id="KW-1133">Transmembrane helix</keyword>
<reference evidence="12 13" key="1">
    <citation type="submission" date="2018-06" db="EMBL/GenBank/DDBJ databases">
        <authorList>
            <consortium name="Pathogen Informatics"/>
            <person name="Doyle S."/>
        </authorList>
    </citation>
    <scope>NUCLEOTIDE SEQUENCE [LARGE SCALE GENOMIC DNA]</scope>
    <source>
        <strain evidence="12 13">NCTC10738</strain>
    </source>
</reference>
<keyword evidence="2 11" id="KW-1003">Cell membrane</keyword>
<evidence type="ECO:0000256" key="8">
    <source>
        <dbReference type="ARBA" id="ARBA00022989"/>
    </source>
</evidence>
<dbReference type="NCBIfam" id="NF001454">
    <property type="entry name" value="PRK00315.1"/>
    <property type="match status" value="1"/>
</dbReference>
<comment type="similarity">
    <text evidence="11">Belongs to the KdpC family.</text>
</comment>
<keyword evidence="4 11" id="KW-0812">Transmembrane</keyword>
<keyword evidence="9 11" id="KW-0406">Ion transport</keyword>
<dbReference type="GO" id="GO:0005886">
    <property type="term" value="C:plasma membrane"/>
    <property type="evidence" value="ECO:0007669"/>
    <property type="project" value="UniProtKB-SubCell"/>
</dbReference>
<evidence type="ECO:0000256" key="2">
    <source>
        <dbReference type="ARBA" id="ARBA00022475"/>
    </source>
</evidence>
<protein>
    <recommendedName>
        <fullName evidence="11">Potassium-transporting ATPase KdpC subunit</fullName>
    </recommendedName>
    <alternativeName>
        <fullName evidence="11">ATP phosphohydrolase [potassium-transporting] C chain</fullName>
    </alternativeName>
    <alternativeName>
        <fullName evidence="11">Potassium-binding and translocating subunit C</fullName>
    </alternativeName>
    <alternativeName>
        <fullName evidence="11">Potassium-translocating ATPase C chain</fullName>
    </alternativeName>
</protein>
<dbReference type="GO" id="GO:0005524">
    <property type="term" value="F:ATP binding"/>
    <property type="evidence" value="ECO:0007669"/>
    <property type="project" value="UniProtKB-UniRule"/>
</dbReference>
<dbReference type="AlphaFoldDB" id="A0A380BED4"/>
<proteinExistence type="inferred from homology"/>
<keyword evidence="6 11" id="KW-0067">ATP-binding</keyword>
<accession>A0A380BED4</accession>
<dbReference type="GO" id="GO:0008556">
    <property type="term" value="F:P-type potassium transmembrane transporter activity"/>
    <property type="evidence" value="ECO:0007669"/>
    <property type="project" value="InterPro"/>
</dbReference>
<name>A0A380BED4_9GAMM</name>
<organism evidence="12 13">
    <name type="scientific">Shewanella algae</name>
    <dbReference type="NCBI Taxonomy" id="38313"/>
    <lineage>
        <taxon>Bacteria</taxon>
        <taxon>Pseudomonadati</taxon>
        <taxon>Pseudomonadota</taxon>
        <taxon>Gammaproteobacteria</taxon>
        <taxon>Alteromonadales</taxon>
        <taxon>Shewanellaceae</taxon>
        <taxon>Shewanella</taxon>
    </lineage>
</organism>
<dbReference type="NCBIfam" id="TIGR00681">
    <property type="entry name" value="kdpC"/>
    <property type="match status" value="1"/>
</dbReference>
<dbReference type="Pfam" id="PF02669">
    <property type="entry name" value="KdpC"/>
    <property type="match status" value="1"/>
</dbReference>
<evidence type="ECO:0000256" key="6">
    <source>
        <dbReference type="ARBA" id="ARBA00022840"/>
    </source>
</evidence>
<dbReference type="HAMAP" id="MF_00276">
    <property type="entry name" value="KdpC"/>
    <property type="match status" value="1"/>
</dbReference>
<dbReference type="EMBL" id="UGYO01000002">
    <property type="protein sequence ID" value="SUJ00105.1"/>
    <property type="molecule type" value="Genomic_DNA"/>
</dbReference>
<evidence type="ECO:0000256" key="11">
    <source>
        <dbReference type="HAMAP-Rule" id="MF_00276"/>
    </source>
</evidence>
<dbReference type="RefSeq" id="WP_115390087.1">
    <property type="nucleotide sequence ID" value="NZ_JADZGQ010000031.1"/>
</dbReference>
<sequence>MKTLKMGLWVFGVIFVVTGLVYPLLVTVGATALFPHQAGGSIIERDGVLLGSELIGQEYKTDGFFRGRASASAYDALASGGSNLSPHSRELQSLWQQRAAALNAHNPGNSSVPGLLVTASGSGLDPHISPEAAYWQMGRVAKARGVSEARLKALIDSHIRQPSLPFIGQPTVNVSLLNLALSKME</sequence>
<dbReference type="Proteomes" id="UP000254069">
    <property type="component" value="Unassembled WGS sequence"/>
</dbReference>
<evidence type="ECO:0000313" key="12">
    <source>
        <dbReference type="EMBL" id="SUJ00105.1"/>
    </source>
</evidence>
<dbReference type="PIRSF" id="PIRSF001296">
    <property type="entry name" value="K_ATPase_KdpC"/>
    <property type="match status" value="1"/>
</dbReference>
<evidence type="ECO:0000313" key="13">
    <source>
        <dbReference type="Proteomes" id="UP000254069"/>
    </source>
</evidence>
<keyword evidence="1 11" id="KW-0813">Transport</keyword>
<keyword evidence="10 11" id="KW-0472">Membrane</keyword>
<dbReference type="PANTHER" id="PTHR30042:SF2">
    <property type="entry name" value="POTASSIUM-TRANSPORTING ATPASE KDPC SUBUNIT"/>
    <property type="match status" value="1"/>
</dbReference>
<comment type="function">
    <text evidence="11">Part of the high-affinity ATP-driven potassium transport (or Kdp) system, which catalyzes the hydrolysis of ATP coupled with the electrogenic transport of potassium into the cytoplasm. This subunit acts as a catalytic chaperone that increases the ATP-binding affinity of the ATP-hydrolyzing subunit KdpB by the formation of a transient KdpB/KdpC/ATP ternary complex.</text>
</comment>
<evidence type="ECO:0000256" key="7">
    <source>
        <dbReference type="ARBA" id="ARBA00022958"/>
    </source>
</evidence>
<evidence type="ECO:0000256" key="1">
    <source>
        <dbReference type="ARBA" id="ARBA00022448"/>
    </source>
</evidence>
<keyword evidence="7 11" id="KW-0630">Potassium</keyword>
<evidence type="ECO:0000256" key="9">
    <source>
        <dbReference type="ARBA" id="ARBA00023065"/>
    </source>
</evidence>
<evidence type="ECO:0000256" key="5">
    <source>
        <dbReference type="ARBA" id="ARBA00022741"/>
    </source>
</evidence>
<keyword evidence="5 11" id="KW-0547">Nucleotide-binding</keyword>
<evidence type="ECO:0000256" key="3">
    <source>
        <dbReference type="ARBA" id="ARBA00022538"/>
    </source>
</evidence>
<comment type="subcellular location">
    <subcellularLocation>
        <location evidence="11">Cell membrane</location>
        <topology evidence="11">Single-pass membrane protein</topology>
    </subcellularLocation>
</comment>
<feature type="transmembrane region" description="Helical" evidence="11">
    <location>
        <begin position="6"/>
        <end position="34"/>
    </location>
</feature>
<evidence type="ECO:0000256" key="4">
    <source>
        <dbReference type="ARBA" id="ARBA00022692"/>
    </source>
</evidence>
<dbReference type="PANTHER" id="PTHR30042">
    <property type="entry name" value="POTASSIUM-TRANSPORTING ATPASE C CHAIN"/>
    <property type="match status" value="1"/>
</dbReference>
<keyword evidence="13" id="KW-1185">Reference proteome</keyword>
<dbReference type="InterPro" id="IPR003820">
    <property type="entry name" value="KdpC"/>
</dbReference>
<comment type="subunit">
    <text evidence="11">The system is composed of three essential subunits: KdpA, KdpB and KdpC.</text>
</comment>
<keyword evidence="3 11" id="KW-0633">Potassium transport</keyword>
<gene>
    <name evidence="11" type="primary">kdpC</name>
    <name evidence="12" type="ORF">NCTC10738_03034</name>
</gene>